<evidence type="ECO:0000313" key="2">
    <source>
        <dbReference type="Proteomes" id="UP000887565"/>
    </source>
</evidence>
<feature type="transmembrane region" description="Helical" evidence="1">
    <location>
        <begin position="76"/>
        <end position="101"/>
    </location>
</feature>
<organism evidence="2 3">
    <name type="scientific">Romanomermis culicivorax</name>
    <name type="common">Nematode worm</name>
    <dbReference type="NCBI Taxonomy" id="13658"/>
    <lineage>
        <taxon>Eukaryota</taxon>
        <taxon>Metazoa</taxon>
        <taxon>Ecdysozoa</taxon>
        <taxon>Nematoda</taxon>
        <taxon>Enoplea</taxon>
        <taxon>Dorylaimia</taxon>
        <taxon>Mermithida</taxon>
        <taxon>Mermithoidea</taxon>
        <taxon>Mermithidae</taxon>
        <taxon>Romanomermis</taxon>
    </lineage>
</organism>
<name>A0A915HGC4_ROMCU</name>
<evidence type="ECO:0000313" key="3">
    <source>
        <dbReference type="WBParaSite" id="nRc.2.0.1.t00690-RA"/>
    </source>
</evidence>
<keyword evidence="2" id="KW-1185">Reference proteome</keyword>
<accession>A0A915HGC4</accession>
<proteinExistence type="predicted"/>
<dbReference type="WBParaSite" id="nRc.2.0.1.t00690-RA">
    <property type="protein sequence ID" value="nRc.2.0.1.t00690-RA"/>
    <property type="gene ID" value="nRc.2.0.1.g00690"/>
</dbReference>
<keyword evidence="1" id="KW-0812">Transmembrane</keyword>
<feature type="transmembrane region" description="Helical" evidence="1">
    <location>
        <begin position="121"/>
        <end position="143"/>
    </location>
</feature>
<feature type="transmembrane region" description="Helical" evidence="1">
    <location>
        <begin position="39"/>
        <end position="64"/>
    </location>
</feature>
<feature type="transmembrane region" description="Helical" evidence="1">
    <location>
        <begin position="259"/>
        <end position="281"/>
    </location>
</feature>
<dbReference type="Proteomes" id="UP000887565">
    <property type="component" value="Unplaced"/>
</dbReference>
<keyword evidence="1" id="KW-0472">Membrane</keyword>
<keyword evidence="1" id="KW-1133">Transmembrane helix</keyword>
<protein>
    <submittedName>
        <fullName evidence="3">G-protein coupled receptors family 1 profile domain-containing protein</fullName>
    </submittedName>
</protein>
<reference evidence="3" key="1">
    <citation type="submission" date="2022-11" db="UniProtKB">
        <authorList>
            <consortium name="WormBaseParasite"/>
        </authorList>
    </citation>
    <scope>IDENTIFICATION</scope>
</reference>
<sequence>MEFVNYYGIDKEPTQTSLQCSKMAFGLEIYDSESYTLDYIIYILHCIGCVLVLFPFLFVLHCACSKPRLRSRRTIFTIYITSIDFLGRFVYLIYFVLRLLILDGRIDKVDVDHDFCDLLTFGLFNAASWPLTSSILLQLHIFLAICLSYDFYERIFSLAILFDFWFSIPSYGELTPHAGKYYYSGCKFEYFSRFSEWNGWKLFAELLIYGFLALGTLIGRSIKKKVNPEPLDHNSCERPNPAGNSPFHNFHLMSQMRKFVTISTFVLSLVGFFTFIAAYAVFLIEGNTLLCRILTLSVTIFSFITPVQMIFVNSELRDEFLSCLLH</sequence>
<evidence type="ECO:0000256" key="1">
    <source>
        <dbReference type="SAM" id="Phobius"/>
    </source>
</evidence>
<feature type="transmembrane region" description="Helical" evidence="1">
    <location>
        <begin position="200"/>
        <end position="219"/>
    </location>
</feature>
<feature type="transmembrane region" description="Helical" evidence="1">
    <location>
        <begin position="293"/>
        <end position="312"/>
    </location>
</feature>
<dbReference type="AlphaFoldDB" id="A0A915HGC4"/>